<dbReference type="Pfam" id="PF07228">
    <property type="entry name" value="SpoIIE"/>
    <property type="match status" value="1"/>
</dbReference>
<keyword evidence="3" id="KW-1133">Transmembrane helix</keyword>
<dbReference type="RefSeq" id="WP_135337114.1">
    <property type="nucleotide sequence ID" value="NZ_JBHLTX010000070.1"/>
</dbReference>
<gene>
    <name evidence="5" type="ORF">E4099_01880</name>
</gene>
<keyword evidence="3" id="KW-0812">Transmembrane</keyword>
<keyword evidence="3" id="KW-0472">Membrane</keyword>
<dbReference type="GO" id="GO:0016791">
    <property type="term" value="F:phosphatase activity"/>
    <property type="evidence" value="ECO:0007669"/>
    <property type="project" value="TreeGrafter"/>
</dbReference>
<evidence type="ECO:0000256" key="1">
    <source>
        <dbReference type="ARBA" id="ARBA00022801"/>
    </source>
</evidence>
<name>A0A4Z0HGL9_9ACTN</name>
<dbReference type="InterPro" id="IPR001932">
    <property type="entry name" value="PPM-type_phosphatase-like_dom"/>
</dbReference>
<feature type="transmembrane region" description="Helical" evidence="3">
    <location>
        <begin position="62"/>
        <end position="80"/>
    </location>
</feature>
<dbReference type="SMART" id="SM00331">
    <property type="entry name" value="PP2C_SIG"/>
    <property type="match status" value="1"/>
</dbReference>
<dbReference type="AlphaFoldDB" id="A0A4Z0HGL9"/>
<dbReference type="InterPro" id="IPR052016">
    <property type="entry name" value="Bact_Sigma-Reg"/>
</dbReference>
<dbReference type="InterPro" id="IPR036457">
    <property type="entry name" value="PPM-type-like_dom_sf"/>
</dbReference>
<dbReference type="PANTHER" id="PTHR43156">
    <property type="entry name" value="STAGE II SPORULATION PROTEIN E-RELATED"/>
    <property type="match status" value="1"/>
</dbReference>
<reference evidence="5 6" key="1">
    <citation type="submission" date="2019-03" db="EMBL/GenBank/DDBJ databases">
        <authorList>
            <person name="Gonzalez-Pimentel J.L."/>
        </authorList>
    </citation>
    <scope>NUCLEOTIDE SEQUENCE [LARGE SCALE GENOMIC DNA]</scope>
    <source>
        <strain evidence="5 6">JCM 31289</strain>
    </source>
</reference>
<feature type="region of interest" description="Disordered" evidence="2">
    <location>
        <begin position="378"/>
        <end position="420"/>
    </location>
</feature>
<dbReference type="OrthoDB" id="311904at2"/>
<dbReference type="EMBL" id="SRID01000007">
    <property type="protein sequence ID" value="TGB18476.1"/>
    <property type="molecule type" value="Genomic_DNA"/>
</dbReference>
<keyword evidence="6" id="KW-1185">Reference proteome</keyword>
<organism evidence="5 6">
    <name type="scientific">Streptomyces palmae</name>
    <dbReference type="NCBI Taxonomy" id="1701085"/>
    <lineage>
        <taxon>Bacteria</taxon>
        <taxon>Bacillati</taxon>
        <taxon>Actinomycetota</taxon>
        <taxon>Actinomycetes</taxon>
        <taxon>Kitasatosporales</taxon>
        <taxon>Streptomycetaceae</taxon>
        <taxon>Streptomyces</taxon>
    </lineage>
</organism>
<evidence type="ECO:0000256" key="2">
    <source>
        <dbReference type="SAM" id="MobiDB-lite"/>
    </source>
</evidence>
<accession>A0A4Z0HGL9</accession>
<evidence type="ECO:0000313" key="6">
    <source>
        <dbReference type="Proteomes" id="UP000297948"/>
    </source>
</evidence>
<feature type="compositionally biased region" description="Low complexity" evidence="2">
    <location>
        <begin position="379"/>
        <end position="400"/>
    </location>
</feature>
<feature type="compositionally biased region" description="Basic residues" evidence="2">
    <location>
        <begin position="410"/>
        <end position="420"/>
    </location>
</feature>
<comment type="caution">
    <text evidence="5">The sequence shown here is derived from an EMBL/GenBank/DDBJ whole genome shotgun (WGS) entry which is preliminary data.</text>
</comment>
<sequence length="420" mass="44725">MRTVPFRAHARSFSNGIFIALFGYIALVILVDRITPQYFRLDAYAAMAPLVAAALCSFRQAVIIAAVDFLAVVVLSGWVPDDPHNVNRISTVVGNALLAGASIMVAWLMRERDGLLHRLLVTGEAAQRALLRQLPLRSHDVTVDGFYVSSQQDALVGGDIYEVVETPYGTRVLIGDVQGKGLRTLGAGAAVLTAFREAAYYRRGLEGGVVAMEQGLRRYVSSSAGDTESTAGGELDRERFVTALVFGVDQTAAVPDERAVPLSFVACGHLAPYLIQSDGTVRELEPEEPGLPLGLGELVSRPRAVQHITVPADARVFTCTDGVTEARGPGGEFYPLADRLGGWARLPTPELLARLQEDLELHTGGRLQDDAAALVMERTAPAPDPTADPGATAGADGDAGSTRADPGHRPTGRLRRGAGR</sequence>
<protein>
    <submittedName>
        <fullName evidence="5">Serine/threonine-protein phosphatase</fullName>
    </submittedName>
</protein>
<dbReference type="Gene3D" id="3.60.40.10">
    <property type="entry name" value="PPM-type phosphatase domain"/>
    <property type="match status" value="1"/>
</dbReference>
<feature type="transmembrane region" description="Helical" evidence="3">
    <location>
        <begin position="12"/>
        <end position="31"/>
    </location>
</feature>
<keyword evidence="1" id="KW-0378">Hydrolase</keyword>
<dbReference type="PANTHER" id="PTHR43156:SF2">
    <property type="entry name" value="STAGE II SPORULATION PROTEIN E"/>
    <property type="match status" value="1"/>
</dbReference>
<feature type="domain" description="PPM-type phosphatase" evidence="4">
    <location>
        <begin position="141"/>
        <end position="378"/>
    </location>
</feature>
<feature type="transmembrane region" description="Helical" evidence="3">
    <location>
        <begin position="92"/>
        <end position="109"/>
    </location>
</feature>
<evidence type="ECO:0000259" key="4">
    <source>
        <dbReference type="SMART" id="SM00331"/>
    </source>
</evidence>
<dbReference type="Proteomes" id="UP000297948">
    <property type="component" value="Unassembled WGS sequence"/>
</dbReference>
<proteinExistence type="predicted"/>
<evidence type="ECO:0000313" key="5">
    <source>
        <dbReference type="EMBL" id="TGB18476.1"/>
    </source>
</evidence>
<evidence type="ECO:0000256" key="3">
    <source>
        <dbReference type="SAM" id="Phobius"/>
    </source>
</evidence>